<evidence type="ECO:0000313" key="2">
    <source>
        <dbReference type="Proteomes" id="UP000027037"/>
    </source>
</evidence>
<dbReference type="Proteomes" id="UP000027037">
    <property type="component" value="Unassembled WGS sequence"/>
</dbReference>
<name>A0A062U2Q7_9PROT</name>
<accession>A0A062U2Q7</accession>
<dbReference type="RefSeq" id="WP_034798298.1">
    <property type="nucleotide sequence ID" value="NZ_AWFF01000065.1"/>
</dbReference>
<sequence>MARRARRKIFSRGRQAITALAIIALTGCAHPNRPIAPIASDTLVYSEALSTAREEQLLLNIVRLRYNDPVSFVDAERITTTDNTQVNGGLSSAIGLSGQDLDQVLNGNVGTNMSSQPTIAYSALRGSDYAQQVLQPLPPATIFLMSQSGWSVERLMLCCVSRIGDLENARAAAGPPPPVMPDNARFRELASLMSSLQERGDLLVQVIDADQSDEDSDGKPRVILKWRRTSDLGQQLADFFRRYWVSDVSVISGDRYITEISTRGNSLGDYAARGRSVLGVMSALSQSVHVPEEHKQIARSALPVMEPSSDPCRAPGGWHDINGGLFAVQSSREKPTTATVSVQYRGYWFYIDDRCHDAKATLNLLDHLYALQAGISSDATTLLLLGG</sequence>
<gene>
    <name evidence="1" type="ORF">HY29_04625</name>
</gene>
<reference evidence="1 2" key="1">
    <citation type="journal article" date="2014" name="Antonie Van Leeuwenhoek">
        <title>Hyphomonas beringensis sp. nov. and Hyphomonas chukchiensis sp. nov., isolated from surface seawater of the Bering Sea and Chukchi Sea.</title>
        <authorList>
            <person name="Li C."/>
            <person name="Lai Q."/>
            <person name="Li G."/>
            <person name="Dong C."/>
            <person name="Wang J."/>
            <person name="Liao Y."/>
            <person name="Shao Z."/>
        </authorList>
    </citation>
    <scope>NUCLEOTIDE SEQUENCE [LARGE SCALE GENOMIC DNA]</scope>
    <source>
        <strain evidence="1 2">25B14_1</strain>
    </source>
</reference>
<keyword evidence="2" id="KW-1185">Reference proteome</keyword>
<dbReference type="EMBL" id="AWFF01000065">
    <property type="protein sequence ID" value="KCZ52567.1"/>
    <property type="molecule type" value="Genomic_DNA"/>
</dbReference>
<organism evidence="1 2">
    <name type="scientific">Hyphomonas beringensis</name>
    <dbReference type="NCBI Taxonomy" id="1280946"/>
    <lineage>
        <taxon>Bacteria</taxon>
        <taxon>Pseudomonadati</taxon>
        <taxon>Pseudomonadota</taxon>
        <taxon>Alphaproteobacteria</taxon>
        <taxon>Hyphomonadales</taxon>
        <taxon>Hyphomonadaceae</taxon>
        <taxon>Hyphomonas</taxon>
    </lineage>
</organism>
<evidence type="ECO:0000313" key="1">
    <source>
        <dbReference type="EMBL" id="KCZ52567.1"/>
    </source>
</evidence>
<comment type="caution">
    <text evidence="1">The sequence shown here is derived from an EMBL/GenBank/DDBJ whole genome shotgun (WGS) entry which is preliminary data.</text>
</comment>
<dbReference type="PROSITE" id="PS51257">
    <property type="entry name" value="PROKAR_LIPOPROTEIN"/>
    <property type="match status" value="1"/>
</dbReference>
<dbReference type="AlphaFoldDB" id="A0A062U2Q7"/>
<protein>
    <submittedName>
        <fullName evidence="1">Uncharacterized protein</fullName>
    </submittedName>
</protein>
<proteinExistence type="predicted"/>
<dbReference type="OrthoDB" id="282364at2"/>
<dbReference type="STRING" id="1280946.HY29_04625"/>
<dbReference type="PATRIC" id="fig|1280946.3.peg.2975"/>
<dbReference type="eggNOG" id="ENOG50308MT">
    <property type="taxonomic scope" value="Bacteria"/>
</dbReference>